<dbReference type="EMBL" id="JAXUIC010000005">
    <property type="protein sequence ID" value="KAK4590910.1"/>
    <property type="molecule type" value="Genomic_DNA"/>
</dbReference>
<dbReference type="Proteomes" id="UP001324115">
    <property type="component" value="Unassembled WGS sequence"/>
</dbReference>
<organism evidence="3 4">
    <name type="scientific">Quercus rubra</name>
    <name type="common">Northern red oak</name>
    <name type="synonym">Quercus borealis</name>
    <dbReference type="NCBI Taxonomy" id="3512"/>
    <lineage>
        <taxon>Eukaryota</taxon>
        <taxon>Viridiplantae</taxon>
        <taxon>Streptophyta</taxon>
        <taxon>Embryophyta</taxon>
        <taxon>Tracheophyta</taxon>
        <taxon>Spermatophyta</taxon>
        <taxon>Magnoliopsida</taxon>
        <taxon>eudicotyledons</taxon>
        <taxon>Gunneridae</taxon>
        <taxon>Pentapetalae</taxon>
        <taxon>rosids</taxon>
        <taxon>fabids</taxon>
        <taxon>Fagales</taxon>
        <taxon>Fagaceae</taxon>
        <taxon>Quercus</taxon>
    </lineage>
</organism>
<dbReference type="AlphaFoldDB" id="A0AAN7FD20"/>
<feature type="coiled-coil region" evidence="1">
    <location>
        <begin position="463"/>
        <end position="490"/>
    </location>
</feature>
<protein>
    <submittedName>
        <fullName evidence="3">Uncharacterized protein</fullName>
    </submittedName>
</protein>
<gene>
    <name evidence="3" type="ORF">RGQ29_021203</name>
</gene>
<evidence type="ECO:0000256" key="2">
    <source>
        <dbReference type="SAM" id="MobiDB-lite"/>
    </source>
</evidence>
<evidence type="ECO:0000256" key="1">
    <source>
        <dbReference type="SAM" id="Coils"/>
    </source>
</evidence>
<sequence length="507" mass="54314">MPRSKKVLAYLSGTKSSKGGSVPYVGNLSPVGNTILESTPSPAVRSRSTRKFATVKPKPPLPRQPLDAPPSSKTRGSMKKTSPLVWSAPSERRSKIKEVTFATQPIILDEARIQIEVEPISSYVPISKKAPVGCTVDTKATSTKDGTHEEGEVSTASNASMKGFFADAKMIANEMAAAIAAAAGDVSTKAPTPSPELVPAEKGALVKENIPEGPGLVTKGISAEVSTPSRGGASPTGAQTEEAPLTTPLVKSSSDPFAALSQVVKGGPSLVVTPSSIPMTIGAEVPEKQEVAGVLAEPTPTGSSLLHAEGAQSIVMEAGSSSTTAVDLMEEVTSFFARFEQGESNDLDPMDFWSIGPSYVNFHGYRVPKDCLDHLQAIYQDHGDFMQKFPLGRAAREHFLKLLGCVLNDIQHNFIDTVSVEKILQWRAVIQELIRVEFELGFVLDQLREIARVFFKRKVQPTIDAIDSKIESLKKETADLEAHRARLLSSVAALDDSQDNPLITDLM</sequence>
<reference evidence="3 4" key="1">
    <citation type="journal article" date="2023" name="G3 (Bethesda)">
        <title>A haplotype-resolved chromosome-scale genome for Quercus rubra L. provides insights into the genetics of adaptive traits for red oak species.</title>
        <authorList>
            <person name="Kapoor B."/>
            <person name="Jenkins J."/>
            <person name="Schmutz J."/>
            <person name="Zhebentyayeva T."/>
            <person name="Kuelheim C."/>
            <person name="Coggeshall M."/>
            <person name="Heim C."/>
            <person name="Lasky J.R."/>
            <person name="Leites L."/>
            <person name="Islam-Faridi N."/>
            <person name="Romero-Severson J."/>
            <person name="DeLeo V.L."/>
            <person name="Lucas S.M."/>
            <person name="Lazic D."/>
            <person name="Gailing O."/>
            <person name="Carlson J."/>
            <person name="Staton M."/>
        </authorList>
    </citation>
    <scope>NUCLEOTIDE SEQUENCE [LARGE SCALE GENOMIC DNA]</scope>
    <source>
        <strain evidence="3">Pseudo-F2</strain>
    </source>
</reference>
<keyword evidence="4" id="KW-1185">Reference proteome</keyword>
<name>A0AAN7FD20_QUERU</name>
<keyword evidence="1" id="KW-0175">Coiled coil</keyword>
<proteinExistence type="predicted"/>
<feature type="region of interest" description="Disordered" evidence="2">
    <location>
        <begin position="36"/>
        <end position="89"/>
    </location>
</feature>
<comment type="caution">
    <text evidence="3">The sequence shown here is derived from an EMBL/GenBank/DDBJ whole genome shotgun (WGS) entry which is preliminary data.</text>
</comment>
<evidence type="ECO:0000313" key="4">
    <source>
        <dbReference type="Proteomes" id="UP001324115"/>
    </source>
</evidence>
<evidence type="ECO:0000313" key="3">
    <source>
        <dbReference type="EMBL" id="KAK4590910.1"/>
    </source>
</evidence>
<accession>A0AAN7FD20</accession>